<dbReference type="RefSeq" id="WP_282300272.1">
    <property type="nucleotide sequence ID" value="NZ_CP124616.1"/>
</dbReference>
<evidence type="ECO:0000313" key="1">
    <source>
        <dbReference type="EMBL" id="WGW03642.1"/>
    </source>
</evidence>
<dbReference type="NCBIfam" id="TIGR04267">
    <property type="entry name" value="mod_HExxH"/>
    <property type="match status" value="1"/>
</dbReference>
<protein>
    <submittedName>
        <fullName evidence="1">HEXXH motif-containing putative peptide modification protein</fullName>
    </submittedName>
</protein>
<name>A0ABY8QIL9_9RHOB</name>
<keyword evidence="2" id="KW-1185">Reference proteome</keyword>
<accession>A0ABY8QIL9</accession>
<evidence type="ECO:0000313" key="2">
    <source>
        <dbReference type="Proteomes" id="UP001241605"/>
    </source>
</evidence>
<proteinExistence type="predicted"/>
<sequence>MPDHPMMTPDPVVCAAMDEQVNARLIAAIDYVMRDVLDQGGAPPGMVATPMLHALQALIREAAVSGDTNRIAALLRANGPALRGQGVPTRCHVVPWGAPDLPATDFALLQSAFQDDIGLTARLAPPTPAHLDRARANFAVLRACLPVHLAPWWQELEALVALILLAEGDDKTARFGGATAFAAWGAILINPANSATPLALALTLVHESSHLKLFHAYLEDEIVLNDPEARFTSPLRREGRPMNGIYHATYVLARMLAFLSDLDGSKPALAALGPGAAEQVRADLDHLRAGFDAGRDVIRAHGVLTAKGQRIMDEASSTVERCFAANAAE</sequence>
<organism evidence="1 2">
    <name type="scientific">Tropicibacter oceani</name>
    <dbReference type="NCBI Taxonomy" id="3058420"/>
    <lineage>
        <taxon>Bacteria</taxon>
        <taxon>Pseudomonadati</taxon>
        <taxon>Pseudomonadota</taxon>
        <taxon>Alphaproteobacteria</taxon>
        <taxon>Rhodobacterales</taxon>
        <taxon>Roseobacteraceae</taxon>
        <taxon>Tropicibacter</taxon>
    </lineage>
</organism>
<dbReference type="InterPro" id="IPR026337">
    <property type="entry name" value="AKG_HExxH"/>
</dbReference>
<dbReference type="Proteomes" id="UP001241605">
    <property type="component" value="Chromosome"/>
</dbReference>
<reference evidence="1 2" key="1">
    <citation type="submission" date="2023-05" db="EMBL/GenBank/DDBJ databases">
        <title>YMD87, complete Genome.</title>
        <authorList>
            <person name="Zhang J."/>
            <person name="Xu X."/>
        </authorList>
    </citation>
    <scope>NUCLEOTIDE SEQUENCE [LARGE SCALE GENOMIC DNA]</scope>
    <source>
        <strain evidence="1 2">YMD87</strain>
    </source>
</reference>
<dbReference type="EMBL" id="CP124616">
    <property type="protein sequence ID" value="WGW03642.1"/>
    <property type="molecule type" value="Genomic_DNA"/>
</dbReference>
<gene>
    <name evidence="1" type="ORF">QF118_17245</name>
</gene>